<reference evidence="2" key="1">
    <citation type="journal article" date="2017" name="Nature">
        <title>The sunflower genome provides insights into oil metabolism, flowering and Asterid evolution.</title>
        <authorList>
            <person name="Badouin H."/>
            <person name="Gouzy J."/>
            <person name="Grassa C.J."/>
            <person name="Murat F."/>
            <person name="Staton S.E."/>
            <person name="Cottret L."/>
            <person name="Lelandais-Briere C."/>
            <person name="Owens G.L."/>
            <person name="Carrere S."/>
            <person name="Mayjonade B."/>
            <person name="Legrand L."/>
            <person name="Gill N."/>
            <person name="Kane N.C."/>
            <person name="Bowers J.E."/>
            <person name="Hubner S."/>
            <person name="Bellec A."/>
            <person name="Berard A."/>
            <person name="Berges H."/>
            <person name="Blanchet N."/>
            <person name="Boniface M.C."/>
            <person name="Brunel D."/>
            <person name="Catrice O."/>
            <person name="Chaidir N."/>
            <person name="Claudel C."/>
            <person name="Donnadieu C."/>
            <person name="Faraut T."/>
            <person name="Fievet G."/>
            <person name="Helmstetter N."/>
            <person name="King M."/>
            <person name="Knapp S.J."/>
            <person name="Lai Z."/>
            <person name="Le Paslier M.C."/>
            <person name="Lippi Y."/>
            <person name="Lorenzon L."/>
            <person name="Mandel J.R."/>
            <person name="Marage G."/>
            <person name="Marchand G."/>
            <person name="Marquand E."/>
            <person name="Bret-Mestries E."/>
            <person name="Morien E."/>
            <person name="Nambeesan S."/>
            <person name="Nguyen T."/>
            <person name="Pegot-Espagnet P."/>
            <person name="Pouilly N."/>
            <person name="Raftis F."/>
            <person name="Sallet E."/>
            <person name="Schiex T."/>
            <person name="Thomas J."/>
            <person name="Vandecasteele C."/>
            <person name="Vares D."/>
            <person name="Vear F."/>
            <person name="Vautrin S."/>
            <person name="Crespi M."/>
            <person name="Mangin B."/>
            <person name="Burke J.M."/>
            <person name="Salse J."/>
            <person name="Munos S."/>
            <person name="Vincourt P."/>
            <person name="Rieseberg L.H."/>
            <person name="Langlade N.B."/>
        </authorList>
    </citation>
    <scope>NUCLEOTIDE SEQUENCE</scope>
    <source>
        <tissue evidence="2">Leaves</tissue>
    </source>
</reference>
<accession>A0A9K3I6A0</accession>
<proteinExistence type="predicted"/>
<comment type="caution">
    <text evidence="2">The sequence shown here is derived from an EMBL/GenBank/DDBJ whole genome shotgun (WGS) entry which is preliminary data.</text>
</comment>
<dbReference type="Proteomes" id="UP000215914">
    <property type="component" value="Unassembled WGS sequence"/>
</dbReference>
<evidence type="ECO:0000256" key="1">
    <source>
        <dbReference type="SAM" id="MobiDB-lite"/>
    </source>
</evidence>
<keyword evidence="3" id="KW-1185">Reference proteome</keyword>
<evidence type="ECO:0000313" key="3">
    <source>
        <dbReference type="Proteomes" id="UP000215914"/>
    </source>
</evidence>
<feature type="compositionally biased region" description="Basic and acidic residues" evidence="1">
    <location>
        <begin position="81"/>
        <end position="91"/>
    </location>
</feature>
<dbReference type="AlphaFoldDB" id="A0A9K3I6A0"/>
<dbReference type="Gramene" id="mRNA:HanXRQr2_Chr09g0390481">
    <property type="protein sequence ID" value="mRNA:HanXRQr2_Chr09g0390481"/>
    <property type="gene ID" value="HanXRQr2_Chr09g0390481"/>
</dbReference>
<feature type="region of interest" description="Disordered" evidence="1">
    <location>
        <begin position="1"/>
        <end position="23"/>
    </location>
</feature>
<organism evidence="2 3">
    <name type="scientific">Helianthus annuus</name>
    <name type="common">Common sunflower</name>
    <dbReference type="NCBI Taxonomy" id="4232"/>
    <lineage>
        <taxon>Eukaryota</taxon>
        <taxon>Viridiplantae</taxon>
        <taxon>Streptophyta</taxon>
        <taxon>Embryophyta</taxon>
        <taxon>Tracheophyta</taxon>
        <taxon>Spermatophyta</taxon>
        <taxon>Magnoliopsida</taxon>
        <taxon>eudicotyledons</taxon>
        <taxon>Gunneridae</taxon>
        <taxon>Pentapetalae</taxon>
        <taxon>asterids</taxon>
        <taxon>campanulids</taxon>
        <taxon>Asterales</taxon>
        <taxon>Asteraceae</taxon>
        <taxon>Asteroideae</taxon>
        <taxon>Heliantheae alliance</taxon>
        <taxon>Heliantheae</taxon>
        <taxon>Helianthus</taxon>
    </lineage>
</organism>
<name>A0A9K3I6A0_HELAN</name>
<feature type="region of interest" description="Disordered" evidence="1">
    <location>
        <begin position="45"/>
        <end position="91"/>
    </location>
</feature>
<reference evidence="2" key="2">
    <citation type="submission" date="2020-06" db="EMBL/GenBank/DDBJ databases">
        <title>Helianthus annuus Genome sequencing and assembly Release 2.</title>
        <authorList>
            <person name="Gouzy J."/>
            <person name="Langlade N."/>
            <person name="Munos S."/>
        </authorList>
    </citation>
    <scope>NUCLEOTIDE SEQUENCE</scope>
    <source>
        <tissue evidence="2">Leaves</tissue>
    </source>
</reference>
<sequence length="153" mass="17106">MAKIGTRSSPGVSPDKDDEIKSQNLLVSPSLEIYKFTDPEVQSLASFSPWTPKKEPSKSLSFQEPRAMTTRAKAGSKRKKPAEPKGDSFEVEKQLHDSLTEGFARVKAHYEKKKIAELEENLVGMRSIVVAKDKALSKLEKEKKGLEEQLLFS</sequence>
<evidence type="ECO:0000313" key="2">
    <source>
        <dbReference type="EMBL" id="KAF5791068.1"/>
    </source>
</evidence>
<feature type="compositionally biased region" description="Polar residues" evidence="1">
    <location>
        <begin position="1"/>
        <end position="11"/>
    </location>
</feature>
<dbReference type="EMBL" id="MNCJ02000324">
    <property type="protein sequence ID" value="KAF5791068.1"/>
    <property type="molecule type" value="Genomic_DNA"/>
</dbReference>
<gene>
    <name evidence="2" type="ORF">HanXRQr2_Chr09g0390481</name>
</gene>
<protein>
    <submittedName>
        <fullName evidence="2">Uncharacterized protein</fullName>
    </submittedName>
</protein>